<feature type="coiled-coil region" evidence="10">
    <location>
        <begin position="147"/>
        <end position="174"/>
    </location>
</feature>
<evidence type="ECO:0000256" key="7">
    <source>
        <dbReference type="ARBA" id="ARBA00022989"/>
    </source>
</evidence>
<dbReference type="RefSeq" id="WP_255856277.1">
    <property type="nucleotide sequence ID" value="NZ_CP073347.1"/>
</dbReference>
<evidence type="ECO:0000256" key="10">
    <source>
        <dbReference type="SAM" id="Coils"/>
    </source>
</evidence>
<dbReference type="PANTHER" id="PTHR30012:SF7">
    <property type="entry name" value="PROTEIN TRANSPORT PROTEIN HOFC HOMOLOG"/>
    <property type="match status" value="1"/>
</dbReference>
<evidence type="ECO:0000256" key="4">
    <source>
        <dbReference type="ARBA" id="ARBA00022475"/>
    </source>
</evidence>
<accession>A0ABY5HQB5</accession>
<keyword evidence="8 11" id="KW-0472">Membrane</keyword>
<dbReference type="Gene3D" id="1.20.81.30">
    <property type="entry name" value="Type II secretion system (T2SS), domain F"/>
    <property type="match status" value="2"/>
</dbReference>
<protein>
    <submittedName>
        <fullName evidence="13">Type II secretion system F family protein</fullName>
    </submittedName>
</protein>
<reference evidence="13" key="1">
    <citation type="submission" date="2021-04" db="EMBL/GenBank/DDBJ databases">
        <title>Oceanospirillales bacteria with DddD are important DMSP degraders in coastal seawater.</title>
        <authorList>
            <person name="Liu J."/>
        </authorList>
    </citation>
    <scope>NUCLEOTIDE SEQUENCE</scope>
    <source>
        <strain evidence="13">D13-1</strain>
    </source>
</reference>
<dbReference type="InterPro" id="IPR001992">
    <property type="entry name" value="T2SS_GspF/T4SS_PilC_CS"/>
</dbReference>
<evidence type="ECO:0000256" key="5">
    <source>
        <dbReference type="ARBA" id="ARBA00022519"/>
    </source>
</evidence>
<comment type="similarity">
    <text evidence="2 9">Belongs to the GSP F family.</text>
</comment>
<sequence length="407" mass="44287">MATKEVKLQTFIWQGRDKSGNVTKGKLDAANVATAKAQLRRQGITPKKVAKESISLFSNRGKAIKPLDIAFFTRQMATMLKSGVPLLQALEIVAGGSEKDKLKKMLYDIRNDVSGGSDFSTALSRFPIFFDDLYCNLVKAGEQSGALDAMLDRIATYKEKIEALKAKIRKAMTYPAAVVVVGIIVTAILLVKVVPVFEDLFVSFGADLPAFTRFVVTLSEAAQKWWFVVLLAITLFGYLFQSTHRKSQKFRDFVDRSVLKIPVLGKILHKAAIARFARTLATTFAAGVPLVEALDSAAGAVGNVVYRNAIIQIRNGVSTGQSLKNAIEMTGIFPNMTIQMIGIGEEAGSLEMMLDKVAAFYEQEVDNAVDSLSSLMEPMIMVVLGTLVGGLVIAMYLPIFQLGNVVG</sequence>
<feature type="domain" description="Type II secretion system protein GspF" evidence="12">
    <location>
        <begin position="72"/>
        <end position="195"/>
    </location>
</feature>
<evidence type="ECO:0000256" key="6">
    <source>
        <dbReference type="ARBA" id="ARBA00022692"/>
    </source>
</evidence>
<keyword evidence="10" id="KW-0175">Coiled coil</keyword>
<keyword evidence="7 11" id="KW-1133">Transmembrane helix</keyword>
<keyword evidence="3 9" id="KW-0813">Transport</keyword>
<keyword evidence="6 9" id="KW-0812">Transmembrane</keyword>
<dbReference type="PRINTS" id="PR00812">
    <property type="entry name" value="BCTERIALGSPF"/>
</dbReference>
<evidence type="ECO:0000256" key="11">
    <source>
        <dbReference type="SAM" id="Phobius"/>
    </source>
</evidence>
<evidence type="ECO:0000256" key="3">
    <source>
        <dbReference type="ARBA" id="ARBA00022448"/>
    </source>
</evidence>
<evidence type="ECO:0000259" key="12">
    <source>
        <dbReference type="Pfam" id="PF00482"/>
    </source>
</evidence>
<dbReference type="InterPro" id="IPR018076">
    <property type="entry name" value="T2SS_GspF_dom"/>
</dbReference>
<evidence type="ECO:0000256" key="2">
    <source>
        <dbReference type="ARBA" id="ARBA00005745"/>
    </source>
</evidence>
<dbReference type="PROSITE" id="PS00874">
    <property type="entry name" value="T2SP_F"/>
    <property type="match status" value="1"/>
</dbReference>
<feature type="transmembrane region" description="Helical" evidence="11">
    <location>
        <begin position="379"/>
        <end position="399"/>
    </location>
</feature>
<dbReference type="InterPro" id="IPR003004">
    <property type="entry name" value="GspF/PilC"/>
</dbReference>
<evidence type="ECO:0000256" key="8">
    <source>
        <dbReference type="ARBA" id="ARBA00023136"/>
    </source>
</evidence>
<comment type="subcellular location">
    <subcellularLocation>
        <location evidence="1 9">Cell inner membrane</location>
        <topology evidence="1 9">Multi-pass membrane protein</topology>
    </subcellularLocation>
</comment>
<evidence type="ECO:0000313" key="14">
    <source>
        <dbReference type="Proteomes" id="UP001058461"/>
    </source>
</evidence>
<keyword evidence="14" id="KW-1185">Reference proteome</keyword>
<evidence type="ECO:0000313" key="13">
    <source>
        <dbReference type="EMBL" id="UTW14081.1"/>
    </source>
</evidence>
<dbReference type="EMBL" id="CP073347">
    <property type="protein sequence ID" value="UTW14081.1"/>
    <property type="molecule type" value="Genomic_DNA"/>
</dbReference>
<name>A0ABY5HQB5_9GAMM</name>
<dbReference type="Proteomes" id="UP001058461">
    <property type="component" value="Chromosome"/>
</dbReference>
<feature type="domain" description="Type II secretion system protein GspF" evidence="12">
    <location>
        <begin position="276"/>
        <end position="398"/>
    </location>
</feature>
<evidence type="ECO:0000256" key="1">
    <source>
        <dbReference type="ARBA" id="ARBA00004429"/>
    </source>
</evidence>
<keyword evidence="4" id="KW-1003">Cell membrane</keyword>
<feature type="transmembrane region" description="Helical" evidence="11">
    <location>
        <begin position="225"/>
        <end position="241"/>
    </location>
</feature>
<gene>
    <name evidence="13" type="ORF">KDW95_10775</name>
</gene>
<dbReference type="Pfam" id="PF00482">
    <property type="entry name" value="T2SSF"/>
    <property type="match status" value="2"/>
</dbReference>
<proteinExistence type="inferred from homology"/>
<feature type="transmembrane region" description="Helical" evidence="11">
    <location>
        <begin position="174"/>
        <end position="194"/>
    </location>
</feature>
<organism evidence="13 14">
    <name type="scientific">Marinobacterium rhizophilum</name>
    <dbReference type="NCBI Taxonomy" id="420402"/>
    <lineage>
        <taxon>Bacteria</taxon>
        <taxon>Pseudomonadati</taxon>
        <taxon>Pseudomonadota</taxon>
        <taxon>Gammaproteobacteria</taxon>
        <taxon>Oceanospirillales</taxon>
        <taxon>Oceanospirillaceae</taxon>
        <taxon>Marinobacterium</taxon>
    </lineage>
</organism>
<dbReference type="InterPro" id="IPR042094">
    <property type="entry name" value="T2SS_GspF_sf"/>
</dbReference>
<dbReference type="PANTHER" id="PTHR30012">
    <property type="entry name" value="GENERAL SECRETION PATHWAY PROTEIN"/>
    <property type="match status" value="1"/>
</dbReference>
<evidence type="ECO:0000256" key="9">
    <source>
        <dbReference type="RuleBase" id="RU003923"/>
    </source>
</evidence>
<keyword evidence="5" id="KW-0997">Cell inner membrane</keyword>